<dbReference type="AlphaFoldDB" id="A0A9D1DIF6"/>
<gene>
    <name evidence="2" type="ORF">IAA53_07765</name>
</gene>
<evidence type="ECO:0000313" key="2">
    <source>
        <dbReference type="EMBL" id="HIR51167.1"/>
    </source>
</evidence>
<reference evidence="2" key="2">
    <citation type="journal article" date="2021" name="PeerJ">
        <title>Extensive microbial diversity within the chicken gut microbiome revealed by metagenomics and culture.</title>
        <authorList>
            <person name="Gilroy R."/>
            <person name="Ravi A."/>
            <person name="Getino M."/>
            <person name="Pursley I."/>
            <person name="Horton D.L."/>
            <person name="Alikhan N.F."/>
            <person name="Baker D."/>
            <person name="Gharbi K."/>
            <person name="Hall N."/>
            <person name="Watson M."/>
            <person name="Adriaenssens E.M."/>
            <person name="Foster-Nyarko E."/>
            <person name="Jarju S."/>
            <person name="Secka A."/>
            <person name="Antonio M."/>
            <person name="Oren A."/>
            <person name="Chaudhuri R.R."/>
            <person name="La Ragione R."/>
            <person name="Hildebrand F."/>
            <person name="Pallen M.J."/>
        </authorList>
    </citation>
    <scope>NUCLEOTIDE SEQUENCE</scope>
    <source>
        <strain evidence="2">ChiBcec15-4380</strain>
    </source>
</reference>
<dbReference type="SMART" id="SM01078">
    <property type="entry name" value="CGGC"/>
    <property type="match status" value="1"/>
</dbReference>
<evidence type="ECO:0000313" key="3">
    <source>
        <dbReference type="Proteomes" id="UP000824239"/>
    </source>
</evidence>
<dbReference type="InterPro" id="IPR014925">
    <property type="entry name" value="CGGC_dom"/>
</dbReference>
<accession>A0A9D1DIF6</accession>
<name>A0A9D1DIF6_9FIRM</name>
<sequence>MAILTCLEACRVCTGAACLEAWNKRERQFSRYAGEEAQLNAFLHCNGCHSDPISDPGIAEKLQRLTAMGVDTVHLGVCTVKRETGTLCPTMKTLAERLRQNGMQIVMGTH</sequence>
<feature type="domain" description="CGGC" evidence="1">
    <location>
        <begin position="2"/>
        <end position="110"/>
    </location>
</feature>
<reference evidence="2" key="1">
    <citation type="submission" date="2020-10" db="EMBL/GenBank/DDBJ databases">
        <authorList>
            <person name="Gilroy R."/>
        </authorList>
    </citation>
    <scope>NUCLEOTIDE SEQUENCE</scope>
    <source>
        <strain evidence="2">ChiBcec15-4380</strain>
    </source>
</reference>
<protein>
    <submittedName>
        <fullName evidence="2">CGGC domain-containing protein</fullName>
    </submittedName>
</protein>
<comment type="caution">
    <text evidence="2">The sequence shown here is derived from an EMBL/GenBank/DDBJ whole genome shotgun (WGS) entry which is preliminary data.</text>
</comment>
<dbReference type="Proteomes" id="UP000824239">
    <property type="component" value="Unassembled WGS sequence"/>
</dbReference>
<dbReference type="EMBL" id="DVHE01000058">
    <property type="protein sequence ID" value="HIR51167.1"/>
    <property type="molecule type" value="Genomic_DNA"/>
</dbReference>
<organism evidence="2 3">
    <name type="scientific">Candidatus Avoscillospira avicola</name>
    <dbReference type="NCBI Taxonomy" id="2840706"/>
    <lineage>
        <taxon>Bacteria</taxon>
        <taxon>Bacillati</taxon>
        <taxon>Bacillota</taxon>
        <taxon>Clostridia</taxon>
        <taxon>Eubacteriales</taxon>
        <taxon>Oscillospiraceae</taxon>
        <taxon>Oscillospiraceae incertae sedis</taxon>
        <taxon>Candidatus Avoscillospira</taxon>
    </lineage>
</organism>
<proteinExistence type="predicted"/>
<dbReference type="Pfam" id="PF08821">
    <property type="entry name" value="CGGC"/>
    <property type="match status" value="1"/>
</dbReference>
<evidence type="ECO:0000259" key="1">
    <source>
        <dbReference type="SMART" id="SM01078"/>
    </source>
</evidence>